<feature type="transmembrane region" description="Helical" evidence="9">
    <location>
        <begin position="311"/>
        <end position="332"/>
    </location>
</feature>
<dbReference type="AlphaFoldDB" id="A0A7J7JEG2"/>
<feature type="transmembrane region" description="Helical" evidence="9">
    <location>
        <begin position="203"/>
        <end position="223"/>
    </location>
</feature>
<feature type="transmembrane region" description="Helical" evidence="9">
    <location>
        <begin position="145"/>
        <end position="164"/>
    </location>
</feature>
<keyword evidence="8 9" id="KW-0472">Membrane</keyword>
<comment type="similarity">
    <text evidence="3 9">Belongs to the riboflavin transporter family.</text>
</comment>
<dbReference type="EMBL" id="VXIV02002605">
    <property type="protein sequence ID" value="KAF6024223.1"/>
    <property type="molecule type" value="Genomic_DNA"/>
</dbReference>
<feature type="transmembrane region" description="Helical" evidence="9">
    <location>
        <begin position="407"/>
        <end position="435"/>
    </location>
</feature>
<evidence type="ECO:0000256" key="9">
    <source>
        <dbReference type="RuleBase" id="RU368035"/>
    </source>
</evidence>
<evidence type="ECO:0000256" key="7">
    <source>
        <dbReference type="ARBA" id="ARBA00022989"/>
    </source>
</evidence>
<name>A0A7J7JEG2_BUGNE</name>
<dbReference type="Proteomes" id="UP000593567">
    <property type="component" value="Unassembled WGS sequence"/>
</dbReference>
<organism evidence="10 11">
    <name type="scientific">Bugula neritina</name>
    <name type="common">Brown bryozoan</name>
    <name type="synonym">Sertularia neritina</name>
    <dbReference type="NCBI Taxonomy" id="10212"/>
    <lineage>
        <taxon>Eukaryota</taxon>
        <taxon>Metazoa</taxon>
        <taxon>Spiralia</taxon>
        <taxon>Lophotrochozoa</taxon>
        <taxon>Bryozoa</taxon>
        <taxon>Gymnolaemata</taxon>
        <taxon>Cheilostomatida</taxon>
        <taxon>Flustrina</taxon>
        <taxon>Buguloidea</taxon>
        <taxon>Bugulidae</taxon>
        <taxon>Bugula</taxon>
    </lineage>
</organism>
<feature type="transmembrane region" description="Helical" evidence="9">
    <location>
        <begin position="113"/>
        <end position="133"/>
    </location>
</feature>
<comment type="subcellular location">
    <subcellularLocation>
        <location evidence="2 9">Cell membrane</location>
        <topology evidence="2 9">Multi-pass membrane protein</topology>
    </subcellularLocation>
</comment>
<evidence type="ECO:0000256" key="3">
    <source>
        <dbReference type="ARBA" id="ARBA00006366"/>
    </source>
</evidence>
<dbReference type="PANTHER" id="PTHR12929">
    <property type="entry name" value="SOLUTE CARRIER FAMILY 52"/>
    <property type="match status" value="1"/>
</dbReference>
<evidence type="ECO:0000256" key="2">
    <source>
        <dbReference type="ARBA" id="ARBA00004651"/>
    </source>
</evidence>
<keyword evidence="11" id="KW-1185">Reference proteome</keyword>
<evidence type="ECO:0000313" key="11">
    <source>
        <dbReference type="Proteomes" id="UP000593567"/>
    </source>
</evidence>
<evidence type="ECO:0000256" key="1">
    <source>
        <dbReference type="ARBA" id="ARBA00000215"/>
    </source>
</evidence>
<evidence type="ECO:0000256" key="6">
    <source>
        <dbReference type="ARBA" id="ARBA00022692"/>
    </source>
</evidence>
<evidence type="ECO:0000256" key="5">
    <source>
        <dbReference type="ARBA" id="ARBA00022475"/>
    </source>
</evidence>
<proteinExistence type="inferred from homology"/>
<keyword evidence="7 9" id="KW-1133">Transmembrane helix</keyword>
<dbReference type="PANTHER" id="PTHR12929:SF10">
    <property type="entry name" value="RIBOFLAVIN TRANSPORTER"/>
    <property type="match status" value="1"/>
</dbReference>
<evidence type="ECO:0000256" key="4">
    <source>
        <dbReference type="ARBA" id="ARBA00022448"/>
    </source>
</evidence>
<feature type="transmembrane region" description="Helical" evidence="9">
    <location>
        <begin position="79"/>
        <end position="101"/>
    </location>
</feature>
<dbReference type="OrthoDB" id="9995836at2759"/>
<comment type="function">
    <text evidence="9">Plasma membrane transporter mediating the uptake by cells of the water soluble vitamin B2/riboflavin that plays a key role in biochemical oxidation-reduction reactions of the carbohydrate, lipid, and amino acid metabolism.</text>
</comment>
<feature type="transmembrane region" description="Helical" evidence="9">
    <location>
        <begin position="44"/>
        <end position="63"/>
    </location>
</feature>
<evidence type="ECO:0000313" key="10">
    <source>
        <dbReference type="EMBL" id="KAF6024223.1"/>
    </source>
</evidence>
<keyword evidence="5 9" id="KW-1003">Cell membrane</keyword>
<evidence type="ECO:0000256" key="8">
    <source>
        <dbReference type="ARBA" id="ARBA00023136"/>
    </source>
</evidence>
<dbReference type="GO" id="GO:0005886">
    <property type="term" value="C:plasma membrane"/>
    <property type="evidence" value="ECO:0007669"/>
    <property type="project" value="UniProtKB-SubCell"/>
</dbReference>
<comment type="caution">
    <text evidence="10">The sequence shown here is derived from an EMBL/GenBank/DDBJ whole genome shotgun (WGS) entry which is preliminary data.</text>
</comment>
<comment type="catalytic activity">
    <reaction evidence="1 9">
        <text>riboflavin(in) = riboflavin(out)</text>
        <dbReference type="Rhea" id="RHEA:35015"/>
        <dbReference type="ChEBI" id="CHEBI:57986"/>
    </reaction>
</comment>
<gene>
    <name evidence="10" type="ORF">EB796_017475</name>
</gene>
<sequence length="462" mass="51064">MDTKVLVFILFIVFGWSSWMDISGVFVELPIMVHKQPEGWNLPAYFTIIIQFANIGPITYGLLRKFRTSEAARDRLETATIYIITIVGALTMLFLAFFWQVTSYINGVEHSTVLLVLIFFLALVDCTSSVTFLPFAGKFRAEYTTAYYIGEGMCSFLPATLAFVQGSGEYECINTTTEANSTNATSYSMQPRYDPLLFPVRDFFLALSSMIALSVMAFSLLNYSGYCKTEFTKSLKVKPEQEKGTVLSILSPVADDYKYNESSSEVEVKEGSRLTRMQLAFLVCIVSLLAFIIYGFLPSLQTYALLPYGHIYYSLGVKLSALSGLLAFLSGFCRVPQSFLAVGVLTGIVVACASYIIVIASYSPTPPVEGMVAAVCMVIVWVTIRAVISFLYIYITSMARKEGVSGLFWIGVGSQAGAGLGSILAFVLTSMLNLFQSAPPFCHRCHLFGIYKDLKIFYAVTL</sequence>
<feature type="transmembrane region" description="Helical" evidence="9">
    <location>
        <begin position="279"/>
        <end position="299"/>
    </location>
</feature>
<feature type="transmembrane region" description="Helical" evidence="9">
    <location>
        <begin position="372"/>
        <end position="395"/>
    </location>
</feature>
<feature type="transmembrane region" description="Helical" evidence="9">
    <location>
        <begin position="339"/>
        <end position="360"/>
    </location>
</feature>
<protein>
    <recommendedName>
        <fullName evidence="9">Riboflavin transporter</fullName>
    </recommendedName>
</protein>
<accession>A0A7J7JEG2</accession>
<reference evidence="10" key="1">
    <citation type="submission" date="2020-06" db="EMBL/GenBank/DDBJ databases">
        <title>Draft genome of Bugula neritina, a colonial animal packing powerful symbionts and potential medicines.</title>
        <authorList>
            <person name="Rayko M."/>
        </authorList>
    </citation>
    <scope>NUCLEOTIDE SEQUENCE [LARGE SCALE GENOMIC DNA]</scope>
    <source>
        <strain evidence="10">Kwan_BN1</strain>
    </source>
</reference>
<dbReference type="Pfam" id="PF06237">
    <property type="entry name" value="SLC52_ribofla_tr"/>
    <property type="match status" value="1"/>
</dbReference>
<keyword evidence="4 9" id="KW-0813">Transport</keyword>
<keyword evidence="6 9" id="KW-0812">Transmembrane</keyword>
<dbReference type="InterPro" id="IPR009357">
    <property type="entry name" value="Riboflavin_transptr"/>
</dbReference>
<dbReference type="GO" id="GO:0032217">
    <property type="term" value="F:riboflavin transmembrane transporter activity"/>
    <property type="evidence" value="ECO:0007669"/>
    <property type="project" value="UniProtKB-UniRule"/>
</dbReference>